<dbReference type="SUPFAM" id="SSF56219">
    <property type="entry name" value="DNase I-like"/>
    <property type="match status" value="1"/>
</dbReference>
<feature type="compositionally biased region" description="Basic and acidic residues" evidence="1">
    <location>
        <begin position="290"/>
        <end position="312"/>
    </location>
</feature>
<evidence type="ECO:0000313" key="3">
    <source>
        <dbReference type="Proteomes" id="UP001501358"/>
    </source>
</evidence>
<sequence length="312" mass="34119">MTDGAPKTPGPPAPAARIVFWNLYEAALERRRGDDRRWRAQVAAVRALRPTVLLTTEGWHWREKGGALFEDACADFAMPGSLFPARTDCDMAVFRDPAVELLETRELPFAQALWHGRGETLLGLPGWPGPLRFAVAHLDPFSALHRRIEADHLRDLADPQAPPLVLGIDANTVPPGDPEPDWTRTPPHKRAHQTAPGGTGADREPVARLLGPPEEPLLVDAGAHCGDRSPTYGHLGRDGARRRIDLLLVSPPLLPHLADYRVVRALPQEADAPPASDHHPVALTLVPRPDPPDRRSAPDPDRTTDGKEPQPC</sequence>
<accession>A0ABN3KZ29</accession>
<dbReference type="Proteomes" id="UP001501358">
    <property type="component" value="Unassembled WGS sequence"/>
</dbReference>
<organism evidence="2 3">
    <name type="scientific">Streptomyces thermolineatus</name>
    <dbReference type="NCBI Taxonomy" id="44033"/>
    <lineage>
        <taxon>Bacteria</taxon>
        <taxon>Bacillati</taxon>
        <taxon>Actinomycetota</taxon>
        <taxon>Actinomycetes</taxon>
        <taxon>Kitasatosporales</taxon>
        <taxon>Streptomycetaceae</taxon>
        <taxon>Streptomyces</taxon>
    </lineage>
</organism>
<reference evidence="2 3" key="1">
    <citation type="journal article" date="2019" name="Int. J. Syst. Evol. Microbiol.">
        <title>The Global Catalogue of Microorganisms (GCM) 10K type strain sequencing project: providing services to taxonomists for standard genome sequencing and annotation.</title>
        <authorList>
            <consortium name="The Broad Institute Genomics Platform"/>
            <consortium name="The Broad Institute Genome Sequencing Center for Infectious Disease"/>
            <person name="Wu L."/>
            <person name="Ma J."/>
        </authorList>
    </citation>
    <scope>NUCLEOTIDE SEQUENCE [LARGE SCALE GENOMIC DNA]</scope>
    <source>
        <strain evidence="2 3">JCM 6307</strain>
    </source>
</reference>
<proteinExistence type="predicted"/>
<evidence type="ECO:0000256" key="1">
    <source>
        <dbReference type="SAM" id="MobiDB-lite"/>
    </source>
</evidence>
<evidence type="ECO:0000313" key="2">
    <source>
        <dbReference type="EMBL" id="GAA2474840.1"/>
    </source>
</evidence>
<feature type="region of interest" description="Disordered" evidence="1">
    <location>
        <begin position="171"/>
        <end position="208"/>
    </location>
</feature>
<feature type="region of interest" description="Disordered" evidence="1">
    <location>
        <begin position="270"/>
        <end position="312"/>
    </location>
</feature>
<keyword evidence="3" id="KW-1185">Reference proteome</keyword>
<dbReference type="RefSeq" id="WP_344381758.1">
    <property type="nucleotide sequence ID" value="NZ_BAAATA010000003.1"/>
</dbReference>
<dbReference type="InterPro" id="IPR036691">
    <property type="entry name" value="Endo/exonu/phosph_ase_sf"/>
</dbReference>
<comment type="caution">
    <text evidence="2">The sequence shown here is derived from an EMBL/GenBank/DDBJ whole genome shotgun (WGS) entry which is preliminary data.</text>
</comment>
<dbReference type="EMBL" id="BAAATA010000003">
    <property type="protein sequence ID" value="GAA2474840.1"/>
    <property type="molecule type" value="Genomic_DNA"/>
</dbReference>
<name>A0ABN3KZ29_9ACTN</name>
<dbReference type="Gene3D" id="3.60.10.10">
    <property type="entry name" value="Endonuclease/exonuclease/phosphatase"/>
    <property type="match status" value="1"/>
</dbReference>
<evidence type="ECO:0008006" key="4">
    <source>
        <dbReference type="Google" id="ProtNLM"/>
    </source>
</evidence>
<gene>
    <name evidence="2" type="ORF">GCM10010406_08700</name>
</gene>
<protein>
    <recommendedName>
        <fullName evidence="4">Endonuclease/exonuclease/phosphatase domain-containing protein</fullName>
    </recommendedName>
</protein>